<organism evidence="2 3">
    <name type="scientific">candidate division TA06 bacterium 34_109</name>
    <dbReference type="NCBI Taxonomy" id="1635277"/>
    <lineage>
        <taxon>Bacteria</taxon>
        <taxon>Bacteria division TA06</taxon>
    </lineage>
</organism>
<comment type="caution">
    <text evidence="2">The sequence shown here is derived from an EMBL/GenBank/DDBJ whole genome shotgun (WGS) entry which is preliminary data.</text>
</comment>
<reference evidence="3" key="1">
    <citation type="journal article" date="2015" name="MBio">
        <title>Genome-Resolved Metagenomic Analysis Reveals Roles for Candidate Phyla and Other Microbial Community Members in Biogeochemical Transformations in Oil Reservoirs.</title>
        <authorList>
            <person name="Hu P."/>
            <person name="Tom L."/>
            <person name="Singh A."/>
            <person name="Thomas B.C."/>
            <person name="Baker B.J."/>
            <person name="Piceno Y.M."/>
            <person name="Andersen G.L."/>
            <person name="Banfield J.F."/>
        </authorList>
    </citation>
    <scope>NUCLEOTIDE SEQUENCE [LARGE SCALE GENOMIC DNA]</scope>
</reference>
<keyword evidence="1" id="KW-0175">Coiled coil</keyword>
<evidence type="ECO:0000313" key="3">
    <source>
        <dbReference type="Proteomes" id="UP000053467"/>
    </source>
</evidence>
<protein>
    <submittedName>
        <fullName evidence="2">V-type proton ATPase subunit E</fullName>
    </submittedName>
</protein>
<dbReference type="EMBL" id="LGGX01000005">
    <property type="protein sequence ID" value="KUK87416.1"/>
    <property type="molecule type" value="Genomic_DNA"/>
</dbReference>
<accession>A0A117M6Q4</accession>
<sequence>MAQLDNLSKKIVDDALNEKEKILNEAKEEREKILNDAKEKAKKILESYKVKSEQVYKETFSNTFYTGESLLKQEILKRKKEHIEDILSKLKEEIKNLDEKRFKEFVKRSFQKEKIVDGEFIIGKEENRIDEKFITKELSKKLKKSSLEPDFEKGLKIVSNKTVFIISPEDEFDFLYDELYLKTNRKLFEEENI</sequence>
<evidence type="ECO:0000313" key="2">
    <source>
        <dbReference type="EMBL" id="KUK87416.1"/>
    </source>
</evidence>
<gene>
    <name evidence="2" type="ORF">XE03_0814</name>
</gene>
<feature type="coiled-coil region" evidence="1">
    <location>
        <begin position="73"/>
        <end position="100"/>
    </location>
</feature>
<evidence type="ECO:0000256" key="1">
    <source>
        <dbReference type="SAM" id="Coils"/>
    </source>
</evidence>
<feature type="coiled-coil region" evidence="1">
    <location>
        <begin position="9"/>
        <end position="43"/>
    </location>
</feature>
<dbReference type="AlphaFoldDB" id="A0A117M6Q4"/>
<dbReference type="Gene3D" id="1.20.5.620">
    <property type="entry name" value="F1F0 ATP synthase subunit B, membrane domain"/>
    <property type="match status" value="1"/>
</dbReference>
<dbReference type="Proteomes" id="UP000053467">
    <property type="component" value="Unassembled WGS sequence"/>
</dbReference>
<name>A0A117M6Q4_UNCT6</name>
<proteinExistence type="predicted"/>